<dbReference type="SUPFAM" id="SSF52058">
    <property type="entry name" value="L domain-like"/>
    <property type="match status" value="1"/>
</dbReference>
<keyword evidence="3" id="KW-0175">Coiled coil</keyword>
<gene>
    <name evidence="7" type="primary">LRRC47</name>
</gene>
<keyword evidence="6" id="KW-1185">Reference proteome</keyword>
<keyword evidence="2" id="KW-0677">Repeat</keyword>
<evidence type="ECO:0000259" key="5">
    <source>
        <dbReference type="SMART" id="SM00873"/>
    </source>
</evidence>
<dbReference type="GeneID" id="107113364"/>
<dbReference type="InterPro" id="IPR005146">
    <property type="entry name" value="B3/B4_tRNA-bd"/>
</dbReference>
<dbReference type="SMART" id="SM00873">
    <property type="entry name" value="B3_4"/>
    <property type="match status" value="1"/>
</dbReference>
<reference evidence="7" key="1">
    <citation type="submission" date="2025-08" db="UniProtKB">
        <authorList>
            <consortium name="RefSeq"/>
        </authorList>
    </citation>
    <scope>IDENTIFICATION</scope>
</reference>
<feature type="compositionally biased region" description="Basic residues" evidence="4">
    <location>
        <begin position="303"/>
        <end position="312"/>
    </location>
</feature>
<evidence type="ECO:0000313" key="7">
    <source>
        <dbReference type="RefSeq" id="XP_015270177.1"/>
    </source>
</evidence>
<dbReference type="Pfam" id="PF00560">
    <property type="entry name" value="LRR_1"/>
    <property type="match status" value="2"/>
</dbReference>
<dbReference type="SMART" id="SM00369">
    <property type="entry name" value="LRR_TYP"/>
    <property type="match status" value="4"/>
</dbReference>
<dbReference type="PANTHER" id="PTHR10947">
    <property type="entry name" value="PHENYLALANYL-TRNA SYNTHETASE BETA CHAIN AND LEUCINE-RICH REPEAT-CONTAINING PROTEIN 47"/>
    <property type="match status" value="1"/>
</dbReference>
<sequence length="600" mass="64434">MAAADEEDGAWPEVTDSGRRELSLVAGPELEGRVRAAGGRLPSALGSLGASLRSLEVRGGCAYLREPGPALARLTALHTLALPSCALGPAGLAGAAALLPPTLRILDLSDNALEELPPELGGADAGAGAGEAGGSSGALLLPPGLPELRLLNLRRNRLRQLGPGLARNAPALQELLLGGNCLRSLPGGLLPAPGRTPPLPLLATLEAAGNELEELGAQIARLAGLKTLDVSNNKLSEIPVELADCPKLKDVNLKDNALKDKRLEKMVKSCQTKSILEYLRVGGRGGGKGKGKQDGTEKEEARRKKREKPKKKANSDSEDDEAEEAQKLIVKVLHITVNPAPLSVKASPAVKEVRPYIVCCVVKGMDFQTGNALKRFLSVQTKLHEDICDKRTAATIATHDLRLIKGPLLYDARPPDELKITPLGRKEIKAKDLLRQLQSEADEQRKQKKRQNISGLHKYLQLLDGKENYPCLIDAEGAVISFPPITNSEKTKLGKTTSGIFLEVTSATSLQICKDVMDTLLLKMAELHKFTSENKDEEVNSDHESNKILLCENSGAKTVPRNSPLMLEQVRVVDMESNLKVLYPSKTDLSTVSSLLTVIH</sequence>
<dbReference type="InterPro" id="IPR020825">
    <property type="entry name" value="Phe-tRNA_synthase-like_B3/B4"/>
</dbReference>
<dbReference type="Proteomes" id="UP000694871">
    <property type="component" value="Unplaced"/>
</dbReference>
<evidence type="ECO:0000256" key="1">
    <source>
        <dbReference type="ARBA" id="ARBA00022614"/>
    </source>
</evidence>
<organism evidence="6 7">
    <name type="scientific">Gekko japonicus</name>
    <name type="common">Schlegel's Japanese gecko</name>
    <dbReference type="NCBI Taxonomy" id="146911"/>
    <lineage>
        <taxon>Eukaryota</taxon>
        <taxon>Metazoa</taxon>
        <taxon>Chordata</taxon>
        <taxon>Craniata</taxon>
        <taxon>Vertebrata</taxon>
        <taxon>Euteleostomi</taxon>
        <taxon>Lepidosauria</taxon>
        <taxon>Squamata</taxon>
        <taxon>Bifurcata</taxon>
        <taxon>Gekkota</taxon>
        <taxon>Gekkonidae</taxon>
        <taxon>Gekkoninae</taxon>
        <taxon>Gekko</taxon>
    </lineage>
</organism>
<dbReference type="PROSITE" id="PS51450">
    <property type="entry name" value="LRR"/>
    <property type="match status" value="2"/>
</dbReference>
<dbReference type="Gene3D" id="3.50.40.10">
    <property type="entry name" value="Phenylalanyl-trna Synthetase, Chain B, domain 3"/>
    <property type="match status" value="1"/>
</dbReference>
<dbReference type="InterPro" id="IPR003591">
    <property type="entry name" value="Leu-rich_rpt_typical-subtyp"/>
</dbReference>
<name>A0ABM1K8Z0_GEKJA</name>
<feature type="region of interest" description="Disordered" evidence="4">
    <location>
        <begin position="281"/>
        <end position="322"/>
    </location>
</feature>
<dbReference type="InterPro" id="IPR032675">
    <property type="entry name" value="LRR_dom_sf"/>
</dbReference>
<evidence type="ECO:0000256" key="2">
    <source>
        <dbReference type="ARBA" id="ARBA00022737"/>
    </source>
</evidence>
<feature type="coiled-coil region" evidence="3">
    <location>
        <begin position="427"/>
        <end position="454"/>
    </location>
</feature>
<keyword evidence="1" id="KW-0433">Leucine-rich repeat</keyword>
<proteinExistence type="predicted"/>
<feature type="domain" description="B3/B4 tRNA-binding" evidence="5">
    <location>
        <begin position="353"/>
        <end position="529"/>
    </location>
</feature>
<dbReference type="Gene3D" id="3.80.10.10">
    <property type="entry name" value="Ribonuclease Inhibitor"/>
    <property type="match status" value="2"/>
</dbReference>
<evidence type="ECO:0000313" key="6">
    <source>
        <dbReference type="Proteomes" id="UP000694871"/>
    </source>
</evidence>
<feature type="compositionally biased region" description="Basic and acidic residues" evidence="4">
    <location>
        <begin position="291"/>
        <end position="302"/>
    </location>
</feature>
<accession>A0ABM1K8Z0</accession>
<evidence type="ECO:0000256" key="4">
    <source>
        <dbReference type="SAM" id="MobiDB-lite"/>
    </source>
</evidence>
<dbReference type="InterPro" id="IPR001611">
    <property type="entry name" value="Leu-rich_rpt"/>
</dbReference>
<dbReference type="PANTHER" id="PTHR10947:SF3">
    <property type="entry name" value="LEUCINE-RICH REPEAT-CONTAINING PROTEIN 47"/>
    <property type="match status" value="1"/>
</dbReference>
<dbReference type="RefSeq" id="XP_015270177.1">
    <property type="nucleotide sequence ID" value="XM_015414691.1"/>
</dbReference>
<evidence type="ECO:0000256" key="3">
    <source>
        <dbReference type="SAM" id="Coils"/>
    </source>
</evidence>
<dbReference type="SMART" id="SM00364">
    <property type="entry name" value="LRR_BAC"/>
    <property type="match status" value="5"/>
</dbReference>
<protein>
    <submittedName>
        <fullName evidence="7">Leucine-rich repeat-containing protein 47</fullName>
    </submittedName>
</protein>
<dbReference type="InterPro" id="IPR045060">
    <property type="entry name" value="Phe-tRNA-ligase_IIc_bsu"/>
</dbReference>